<dbReference type="KEGG" id="lvs:LOKVESSMR4R_03725"/>
<sequence length="42" mass="5164">MRRVYWYLAGRFCEVRRDRAFQKYLAFRGAAEKFFNKIEGGR</sequence>
<evidence type="ECO:0000313" key="1">
    <source>
        <dbReference type="EMBL" id="ARU02991.1"/>
    </source>
</evidence>
<evidence type="ECO:0000313" key="2">
    <source>
        <dbReference type="Proteomes" id="UP000195273"/>
    </source>
</evidence>
<protein>
    <submittedName>
        <fullName evidence="1">Uncharacterized protein</fullName>
    </submittedName>
</protein>
<dbReference type="EMBL" id="CP021431">
    <property type="protein sequence ID" value="ARU02991.1"/>
    <property type="molecule type" value="Genomic_DNA"/>
</dbReference>
<dbReference type="AlphaFoldDB" id="A0A1Y0EHX8"/>
<name>A0A1Y0EHX8_9RHOB</name>
<reference evidence="1 2" key="1">
    <citation type="submission" date="2017-05" db="EMBL/GenBank/DDBJ databases">
        <title>Genome Sequence of Loktanella vestfoldensis Strain SMR4r Isolated from a Culture of the Diatom Skeletonema marinoi.</title>
        <authorList>
            <person name="Topel M."/>
            <person name="Pinder M.I.M."/>
            <person name="Johansson O.N."/>
            <person name="Kourtchenko O."/>
            <person name="Godhe A."/>
            <person name="Clarke A.K."/>
        </authorList>
    </citation>
    <scope>NUCLEOTIDE SEQUENCE [LARGE SCALE GENOMIC DNA]</scope>
    <source>
        <strain evidence="1 2">SMR4r</strain>
    </source>
</reference>
<accession>A0A1Y0EHX8</accession>
<gene>
    <name evidence="1" type="ORF">LOKVESSMR4R_03725</name>
</gene>
<keyword evidence="2" id="KW-1185">Reference proteome</keyword>
<organism evidence="1 2">
    <name type="scientific">Yoonia vestfoldensis</name>
    <dbReference type="NCBI Taxonomy" id="245188"/>
    <lineage>
        <taxon>Bacteria</taxon>
        <taxon>Pseudomonadati</taxon>
        <taxon>Pseudomonadota</taxon>
        <taxon>Alphaproteobacteria</taxon>
        <taxon>Rhodobacterales</taxon>
        <taxon>Paracoccaceae</taxon>
        <taxon>Yoonia</taxon>
    </lineage>
</organism>
<dbReference type="Proteomes" id="UP000195273">
    <property type="component" value="Chromosome"/>
</dbReference>
<proteinExistence type="predicted"/>